<evidence type="ECO:0000313" key="3">
    <source>
        <dbReference type="EMBL" id="KAD4585749.1"/>
    </source>
</evidence>
<dbReference type="InterPro" id="IPR013103">
    <property type="entry name" value="RVT_2"/>
</dbReference>
<feature type="domain" description="Reverse transcriptase Ty1/copia-type" evidence="2">
    <location>
        <begin position="270"/>
        <end position="363"/>
    </location>
</feature>
<feature type="compositionally biased region" description="Basic and acidic residues" evidence="1">
    <location>
        <begin position="73"/>
        <end position="91"/>
    </location>
</feature>
<evidence type="ECO:0000313" key="4">
    <source>
        <dbReference type="Proteomes" id="UP000326396"/>
    </source>
</evidence>
<dbReference type="InterPro" id="IPR043502">
    <property type="entry name" value="DNA/RNA_pol_sf"/>
</dbReference>
<sequence>MMVRMQLDRAEFARRQSDRRKDSRGQENYKWTSFVVQGPAETEKGGQESQQGILEDYEPSETGSDWSSPSSTVKERGPMLPRETEDQDQPHDPSIAPEETYDDTPVRGMKALDDLDDVDLMLVDEDPKNYLEAKTVKEWQEAMEAEMTSIERNQTWSLTDLPAGVKPIGLKWVYKTKKDAQGRITKHKARLVAKGYVQQYGVDYEEVFALVTRMETIRLLLAVAAQQGWHVHHLDVKTTFLHGELKEQVFVNQPDGFVKKGAEDKCKQEPAVYIRGKGQNTLIMGVYVDDLLITGAGIEEIRRIKKEMEVNFEMTDLGMLTYYLGIEVKQDKEGISICQEGYAKKILKETSMSNCNATTLPMEPGQKLSKEDKSPSVDPTLYRKWVGCLRYLTHTRPDLSYSVGYVSRFMQEPKQTHMQAVKQILRYVKGTTNLGIWYKKNGSKTLHGFSDSSHSVDRDDGRSTTGQVFFYNEAPVSWSSQKQATVALSSCEAEFMAATSAACQAIWLQRLLSELLGVKEEAVTIEVDNQSALALMRNPVFLGRSKHIDTRYHFIRECVENGKIKVKHVSGAEQKADVLTKALPRLNMKK</sequence>
<reference evidence="3 4" key="1">
    <citation type="submission" date="2019-05" db="EMBL/GenBank/DDBJ databases">
        <title>Mikania micrantha, genome provides insights into the molecular mechanism of rapid growth.</title>
        <authorList>
            <person name="Liu B."/>
        </authorList>
    </citation>
    <scope>NUCLEOTIDE SEQUENCE [LARGE SCALE GENOMIC DNA]</scope>
    <source>
        <strain evidence="3">NLD-2019</strain>
        <tissue evidence="3">Leaf</tissue>
    </source>
</reference>
<name>A0A5N6NE63_9ASTR</name>
<accession>A0A5N6NE63</accession>
<feature type="region of interest" description="Disordered" evidence="1">
    <location>
        <begin position="1"/>
        <end position="106"/>
    </location>
</feature>
<dbReference type="AlphaFoldDB" id="A0A5N6NE63"/>
<evidence type="ECO:0000256" key="1">
    <source>
        <dbReference type="SAM" id="MobiDB-lite"/>
    </source>
</evidence>
<dbReference type="Pfam" id="PF07727">
    <property type="entry name" value="RVT_2"/>
    <property type="match status" value="2"/>
</dbReference>
<dbReference type="CDD" id="cd09272">
    <property type="entry name" value="RNase_HI_RT_Ty1"/>
    <property type="match status" value="1"/>
</dbReference>
<feature type="compositionally biased region" description="Basic and acidic residues" evidence="1">
    <location>
        <begin position="1"/>
        <end position="27"/>
    </location>
</feature>
<dbReference type="PANTHER" id="PTHR11439:SF515">
    <property type="entry name" value="GAG-POL POLYPROTEIN"/>
    <property type="match status" value="1"/>
</dbReference>
<dbReference type="OrthoDB" id="543212at2759"/>
<organism evidence="3 4">
    <name type="scientific">Mikania micrantha</name>
    <name type="common">bitter vine</name>
    <dbReference type="NCBI Taxonomy" id="192012"/>
    <lineage>
        <taxon>Eukaryota</taxon>
        <taxon>Viridiplantae</taxon>
        <taxon>Streptophyta</taxon>
        <taxon>Embryophyta</taxon>
        <taxon>Tracheophyta</taxon>
        <taxon>Spermatophyta</taxon>
        <taxon>Magnoliopsida</taxon>
        <taxon>eudicotyledons</taxon>
        <taxon>Gunneridae</taxon>
        <taxon>Pentapetalae</taxon>
        <taxon>asterids</taxon>
        <taxon>campanulids</taxon>
        <taxon>Asterales</taxon>
        <taxon>Asteraceae</taxon>
        <taxon>Asteroideae</taxon>
        <taxon>Heliantheae alliance</taxon>
        <taxon>Eupatorieae</taxon>
        <taxon>Mikania</taxon>
    </lineage>
</organism>
<keyword evidence="4" id="KW-1185">Reference proteome</keyword>
<proteinExistence type="predicted"/>
<dbReference type="EMBL" id="SZYD01000012">
    <property type="protein sequence ID" value="KAD4585749.1"/>
    <property type="molecule type" value="Genomic_DNA"/>
</dbReference>
<protein>
    <recommendedName>
        <fullName evidence="2">Reverse transcriptase Ty1/copia-type domain-containing protein</fullName>
    </recommendedName>
</protein>
<evidence type="ECO:0000259" key="2">
    <source>
        <dbReference type="Pfam" id="PF07727"/>
    </source>
</evidence>
<dbReference type="Proteomes" id="UP000326396">
    <property type="component" value="Linkage Group LG2"/>
</dbReference>
<dbReference type="SUPFAM" id="SSF56672">
    <property type="entry name" value="DNA/RNA polymerases"/>
    <property type="match status" value="1"/>
</dbReference>
<gene>
    <name evidence="3" type="ORF">E3N88_23350</name>
</gene>
<dbReference type="PANTHER" id="PTHR11439">
    <property type="entry name" value="GAG-POL-RELATED RETROTRANSPOSON"/>
    <property type="match status" value="1"/>
</dbReference>
<comment type="caution">
    <text evidence="3">The sequence shown here is derived from an EMBL/GenBank/DDBJ whole genome shotgun (WGS) entry which is preliminary data.</text>
</comment>
<feature type="domain" description="Reverse transcriptase Ty1/copia-type" evidence="2">
    <location>
        <begin position="153"/>
        <end position="268"/>
    </location>
</feature>
<feature type="compositionally biased region" description="Polar residues" evidence="1">
    <location>
        <begin position="61"/>
        <end position="72"/>
    </location>
</feature>